<dbReference type="Pfam" id="PF09128">
    <property type="entry name" value="RGS-like"/>
    <property type="match status" value="1"/>
</dbReference>
<sequence>SERRSPGHHRQPSDSSETTGLVQRCVIIQKDQHGFGFTVSGDRVVLVQSVRPGGAAMRAGVQEGDRIVKVNGTMVTNSSHLEVVKLIKSGAYVALTLLGSPPPSVGLSSSQQDVSTVGAPRITPACPPPPPPSEAKLMSSFCIHPKLQDPEVQKHATQILRNMLRQEEAELQVWRWHISPLLPGRLSLDSQDGDSGLESGTERFPSVNEISLNRNSVLSDHGLDSPRTSPIITARLFQHHRRQGSDTPFTPSGLDRTGQPLIIGPEEDYDPGYFNNECDSLFQDLGKLKSRPAHLGVFLRYIFSQADPSPLLFYLCTDVCQQTTAKDSRGLGKDIWNIFLDRNAPLRVKVSEQLLAEIETRLRNGDDVRAALFEAQEMVMPEIQEQIQDYRTKRTMGLGSLYGENDLLDLDGDPQKERQVAEKQLAQLGDILSKYEEDRSSPMAFALSTYMNHTGIRSREPRVAGTSEKAQSLPDRDKWLPFFPKTKKSSSTKKDKDAMEDKKRNPILKYIGKPKISSQSTVKPGNVRNIIQHFENNQHYESQEPGTQRLSTGSFPEDLLESDGSRAEVKLGRSESLKGREEMKKSRKAENVPRSRSDVDMDAAAEATRLHQSASSSASSLSTRWEITPTATFHPPRSIESPNLGFGVDTFLPHLLEDEQGQLSDLEPELDSQNWQHMVSRELVANLPQKEIDRQEVINELFATEGSHLRILRVLDLLFYQRMKKESLLSREELALLFPNLPDLIEIHNSLSESMKKLREEGPIIKEIGDLMLSRFDGLAKEEIQQVAADFCSYQSIALELIKTKQRKETRFQIFMQEAESNPQCRRLQLKDLIISEMQRLTKYPLLLENIIKHTEAGTSEHDKLCRARDQCRDILKYVNEAVKQAENRHRLEGYQKRLDATSLERTSNPLAAEFKSLDLTSRRMIHEGPLTWRISKDKTVDLHVLLLEDLLVLLQKQDEKLVLKCHSKTALGSSDNKQTFSPVLKLNSVLIRSVATDKRALFIICTSELGPQIYELVALTSSEKNTWMELLEEAVQSATRNATFPPKRRTPEPTLLWGAPVGRTPQLQCQPLPKVAEAQNHLFPPLPPRPIPVENLRLLILRRLLPCRDAEPEDDLTPTPSVIGGAGQAWDSVLSSQDSASQEVLAEPPNTAEDTKLQSSREEMDETAPAAEAPSSYKVVRKGRGGNGEGPRPSRVGGQAPGIPSPLSDLPLAGIWGLTLCFPGSPQEAPTHPSPTEGSLDPPAPLRDVDLIFRTIEQLTLKLNRLKAVETAHRELLQSLGHSSSTDATPLGGSAPEMDGWSQQPPNPDGDSPLSRALRSLQGPTTNAPGKTHRPASALPGCGA</sequence>
<dbReference type="CDD" id="cd23069">
    <property type="entry name" value="PDZ_ARHGEF11-12-like"/>
    <property type="match status" value="1"/>
</dbReference>
<keyword evidence="17" id="KW-1185">Reference proteome</keyword>
<dbReference type="Proteomes" id="UP000694555">
    <property type="component" value="Unplaced"/>
</dbReference>
<dbReference type="GO" id="GO:0016020">
    <property type="term" value="C:membrane"/>
    <property type="evidence" value="ECO:0007669"/>
    <property type="project" value="UniProtKB-SubCell"/>
</dbReference>
<dbReference type="FunFam" id="1.20.900.10:FF:000006">
    <property type="entry name" value="Rho guanine nucleotide exchange factor (GEF) 11"/>
    <property type="match status" value="1"/>
</dbReference>
<feature type="compositionally biased region" description="Polar residues" evidence="12">
    <location>
        <begin position="1134"/>
        <end position="1143"/>
    </location>
</feature>
<feature type="domain" description="DH" evidence="14">
    <location>
        <begin position="693"/>
        <end position="882"/>
    </location>
</feature>
<feature type="compositionally biased region" description="Basic and acidic residues" evidence="12">
    <location>
        <begin position="563"/>
        <end position="599"/>
    </location>
</feature>
<keyword evidence="4" id="KW-0963">Cytoplasm</keyword>
<feature type="compositionally biased region" description="Polar residues" evidence="12">
    <location>
        <begin position="543"/>
        <end position="554"/>
    </location>
</feature>
<dbReference type="GO" id="GO:0007266">
    <property type="term" value="P:Rho protein signal transduction"/>
    <property type="evidence" value="ECO:0007669"/>
    <property type="project" value="InterPro"/>
</dbReference>
<feature type="compositionally biased region" description="Basic and acidic residues" evidence="12">
    <location>
        <begin position="492"/>
        <end position="504"/>
    </location>
</feature>
<feature type="domain" description="PDZ" evidence="15">
    <location>
        <begin position="25"/>
        <end position="89"/>
    </location>
</feature>
<feature type="region of interest" description="Disordered" evidence="12">
    <location>
        <begin position="1134"/>
        <end position="1209"/>
    </location>
</feature>
<dbReference type="SMART" id="SM00228">
    <property type="entry name" value="PDZ"/>
    <property type="match status" value="1"/>
</dbReference>
<dbReference type="PROSITE" id="PS50106">
    <property type="entry name" value="PDZ"/>
    <property type="match status" value="1"/>
</dbReference>
<evidence type="ECO:0000313" key="17">
    <source>
        <dbReference type="Proteomes" id="UP000694555"/>
    </source>
</evidence>
<dbReference type="Gene3D" id="1.20.900.10">
    <property type="entry name" value="Dbl homology (DH) domain"/>
    <property type="match status" value="1"/>
</dbReference>
<accession>A0A8C0BWZ6</accession>
<dbReference type="InterPro" id="IPR036305">
    <property type="entry name" value="RGS_sf"/>
</dbReference>
<keyword evidence="9" id="KW-0472">Membrane</keyword>
<protein>
    <recommendedName>
        <fullName evidence="11">Rho guanine nucleotide exchange factor 11</fullName>
    </recommendedName>
</protein>
<feature type="compositionally biased region" description="Basic and acidic residues" evidence="12">
    <location>
        <begin position="1154"/>
        <end position="1163"/>
    </location>
</feature>
<keyword evidence="8" id="KW-0175">Coiled coil</keyword>
<evidence type="ECO:0000256" key="12">
    <source>
        <dbReference type="SAM" id="MobiDB-lite"/>
    </source>
</evidence>
<evidence type="ECO:0000256" key="6">
    <source>
        <dbReference type="ARBA" id="ARBA00022658"/>
    </source>
</evidence>
<evidence type="ECO:0000256" key="10">
    <source>
        <dbReference type="ARBA" id="ARBA00057618"/>
    </source>
</evidence>
<name>A0A8C0BWZ6_9AVES</name>
<dbReference type="InterPro" id="IPR011993">
    <property type="entry name" value="PH-like_dom_sf"/>
</dbReference>
<keyword evidence="6" id="KW-0344">Guanine-nucleotide releasing factor</keyword>
<dbReference type="FunFam" id="2.30.42.10:FF:000033">
    <property type="entry name" value="Rho guanine nucleotide exchange factor (GEF) 11"/>
    <property type="match status" value="1"/>
</dbReference>
<feature type="domain" description="PH" evidence="13">
    <location>
        <begin position="924"/>
        <end position="1037"/>
    </location>
</feature>
<dbReference type="PANTHER" id="PTHR45872">
    <property type="entry name" value="RHO GUANINE NUCLEOTIDE EXCHANGE FACTOR 2, ISOFORM D"/>
    <property type="match status" value="1"/>
</dbReference>
<keyword evidence="3" id="KW-0343">GTPase activation</keyword>
<feature type="region of interest" description="Disordered" evidence="12">
    <location>
        <begin position="1225"/>
        <end position="1245"/>
    </location>
</feature>
<evidence type="ECO:0000256" key="8">
    <source>
        <dbReference type="ARBA" id="ARBA00023054"/>
    </source>
</evidence>
<dbReference type="SMART" id="SM00315">
    <property type="entry name" value="RGS"/>
    <property type="match status" value="1"/>
</dbReference>
<feature type="region of interest" description="Disordered" evidence="12">
    <location>
        <begin position="537"/>
        <end position="599"/>
    </location>
</feature>
<evidence type="ECO:0000256" key="9">
    <source>
        <dbReference type="ARBA" id="ARBA00023136"/>
    </source>
</evidence>
<dbReference type="GO" id="GO:0005737">
    <property type="term" value="C:cytoplasm"/>
    <property type="evidence" value="ECO:0007669"/>
    <property type="project" value="UniProtKB-SubCell"/>
</dbReference>
<dbReference type="SUPFAM" id="SSF48065">
    <property type="entry name" value="DBL homology domain (DH-domain)"/>
    <property type="match status" value="1"/>
</dbReference>
<dbReference type="SMART" id="SM00233">
    <property type="entry name" value="PH"/>
    <property type="match status" value="1"/>
</dbReference>
<keyword evidence="7" id="KW-0832">Ubl conjugation</keyword>
<comment type="function">
    <text evidence="10">May play a role in the regulation of RhoA GTPase by guanine nucleotide-binding alpha-12 (GNA12) and alpha-13 (GNA13). Acts as guanine nucleotide exchange factor (GEF) for RhoA GTPase and may act as GTPase-activating protein (GAP) for GNA12 and GNA13. Involved in neurotrophin-induced neurite outgrowth.</text>
</comment>
<evidence type="ECO:0000313" key="16">
    <source>
        <dbReference type="Ensembl" id="ENSBJAP00000023476.1"/>
    </source>
</evidence>
<dbReference type="Gene3D" id="2.30.29.30">
    <property type="entry name" value="Pleckstrin-homology domain (PH domain)/Phosphotyrosine-binding domain (PTB)"/>
    <property type="match status" value="1"/>
</dbReference>
<dbReference type="Pfam" id="PF00621">
    <property type="entry name" value="RhoGEF"/>
    <property type="match status" value="1"/>
</dbReference>
<dbReference type="Pfam" id="PF00595">
    <property type="entry name" value="PDZ"/>
    <property type="match status" value="1"/>
</dbReference>
<feature type="region of interest" description="Disordered" evidence="12">
    <location>
        <begin position="1039"/>
        <end position="1058"/>
    </location>
</feature>
<dbReference type="PANTHER" id="PTHR45872:SF1">
    <property type="entry name" value="RHO GUANINE NUCLEOTIDE EXCHANGE FACTOR 11"/>
    <property type="match status" value="1"/>
</dbReference>
<dbReference type="GO" id="GO:0001664">
    <property type="term" value="F:G protein-coupled receptor binding"/>
    <property type="evidence" value="ECO:0007669"/>
    <property type="project" value="InterPro"/>
</dbReference>
<evidence type="ECO:0000256" key="1">
    <source>
        <dbReference type="ARBA" id="ARBA00004370"/>
    </source>
</evidence>
<dbReference type="Ensembl" id="ENSBJAT00000024129.1">
    <property type="protein sequence ID" value="ENSBJAP00000023476.1"/>
    <property type="gene ID" value="ENSBJAG00000015179.1"/>
</dbReference>
<dbReference type="InterPro" id="IPR015212">
    <property type="entry name" value="RGS-like_dom"/>
</dbReference>
<dbReference type="Pfam" id="PF17838">
    <property type="entry name" value="PH_16"/>
    <property type="match status" value="1"/>
</dbReference>
<dbReference type="PROSITE" id="PS00741">
    <property type="entry name" value="DH_1"/>
    <property type="match status" value="1"/>
</dbReference>
<dbReference type="InterPro" id="IPR037803">
    <property type="entry name" value="PRG_PH"/>
</dbReference>
<dbReference type="GO" id="GO:0005096">
    <property type="term" value="F:GTPase activator activity"/>
    <property type="evidence" value="ECO:0007669"/>
    <property type="project" value="UniProtKB-KW"/>
</dbReference>
<reference evidence="16" key="2">
    <citation type="submission" date="2025-09" db="UniProtKB">
        <authorList>
            <consortium name="Ensembl"/>
        </authorList>
    </citation>
    <scope>IDENTIFICATION</scope>
</reference>
<dbReference type="InterPro" id="IPR044926">
    <property type="entry name" value="RGS_subdomain_2"/>
</dbReference>
<comment type="subcellular location">
    <subcellularLocation>
        <location evidence="2">Cytoplasm</location>
    </subcellularLocation>
    <subcellularLocation>
        <location evidence="1">Membrane</location>
    </subcellularLocation>
</comment>
<evidence type="ECO:0000256" key="11">
    <source>
        <dbReference type="ARBA" id="ARBA00074303"/>
    </source>
</evidence>
<organism evidence="16 17">
    <name type="scientific">Buteo japonicus</name>
    <dbReference type="NCBI Taxonomy" id="224669"/>
    <lineage>
        <taxon>Eukaryota</taxon>
        <taxon>Metazoa</taxon>
        <taxon>Chordata</taxon>
        <taxon>Craniata</taxon>
        <taxon>Vertebrata</taxon>
        <taxon>Euteleostomi</taxon>
        <taxon>Archelosauria</taxon>
        <taxon>Archosauria</taxon>
        <taxon>Dinosauria</taxon>
        <taxon>Saurischia</taxon>
        <taxon>Theropoda</taxon>
        <taxon>Coelurosauria</taxon>
        <taxon>Aves</taxon>
        <taxon>Neognathae</taxon>
        <taxon>Neoaves</taxon>
        <taxon>Telluraves</taxon>
        <taxon>Accipitrimorphae</taxon>
        <taxon>Accipitriformes</taxon>
        <taxon>Accipitridae</taxon>
        <taxon>Accipitrinae</taxon>
        <taxon>Buteo</taxon>
    </lineage>
</organism>
<dbReference type="SUPFAM" id="SSF50156">
    <property type="entry name" value="PDZ domain-like"/>
    <property type="match status" value="1"/>
</dbReference>
<feature type="region of interest" description="Disordered" evidence="12">
    <location>
        <begin position="477"/>
        <end position="504"/>
    </location>
</feature>
<evidence type="ECO:0000256" key="7">
    <source>
        <dbReference type="ARBA" id="ARBA00022843"/>
    </source>
</evidence>
<evidence type="ECO:0000259" key="13">
    <source>
        <dbReference type="PROSITE" id="PS50003"/>
    </source>
</evidence>
<dbReference type="InterPro" id="IPR016137">
    <property type="entry name" value="RGS"/>
</dbReference>
<dbReference type="Gene3D" id="2.30.42.10">
    <property type="match status" value="1"/>
</dbReference>
<dbReference type="SUPFAM" id="SSF48097">
    <property type="entry name" value="Regulator of G-protein signaling, RGS"/>
    <property type="match status" value="1"/>
</dbReference>
<dbReference type="Gene3D" id="1.10.167.10">
    <property type="entry name" value="Regulator of G-protein Signalling 4, domain 2"/>
    <property type="match status" value="1"/>
</dbReference>
<dbReference type="InterPro" id="IPR001478">
    <property type="entry name" value="PDZ"/>
</dbReference>
<dbReference type="InterPro" id="IPR000219">
    <property type="entry name" value="DH_dom"/>
</dbReference>
<evidence type="ECO:0000256" key="2">
    <source>
        <dbReference type="ARBA" id="ARBA00004496"/>
    </source>
</evidence>
<evidence type="ECO:0000256" key="5">
    <source>
        <dbReference type="ARBA" id="ARBA00022553"/>
    </source>
</evidence>
<dbReference type="SMART" id="SM00325">
    <property type="entry name" value="RhoGEF"/>
    <property type="match status" value="1"/>
</dbReference>
<reference evidence="16" key="1">
    <citation type="submission" date="2025-08" db="UniProtKB">
        <authorList>
            <consortium name="Ensembl"/>
        </authorList>
    </citation>
    <scope>IDENTIFICATION</scope>
</reference>
<keyword evidence="5" id="KW-0597">Phosphoprotein</keyword>
<dbReference type="InterPro" id="IPR001849">
    <property type="entry name" value="PH_domain"/>
</dbReference>
<dbReference type="CDD" id="cd00160">
    <property type="entry name" value="RhoGEF"/>
    <property type="match status" value="1"/>
</dbReference>
<evidence type="ECO:0000259" key="14">
    <source>
        <dbReference type="PROSITE" id="PS50010"/>
    </source>
</evidence>
<feature type="region of interest" description="Disordered" evidence="12">
    <location>
        <begin position="1280"/>
        <end position="1345"/>
    </location>
</feature>
<dbReference type="PROSITE" id="PS50003">
    <property type="entry name" value="PH_DOMAIN"/>
    <property type="match status" value="1"/>
</dbReference>
<dbReference type="InterPro" id="IPR035899">
    <property type="entry name" value="DBL_dom_sf"/>
</dbReference>
<dbReference type="CDD" id="cd08753">
    <property type="entry name" value="RGS_PDZRhoGEF"/>
    <property type="match status" value="1"/>
</dbReference>
<dbReference type="PROSITE" id="PS50010">
    <property type="entry name" value="DH_2"/>
    <property type="match status" value="1"/>
</dbReference>
<evidence type="ECO:0000259" key="15">
    <source>
        <dbReference type="PROSITE" id="PS50106"/>
    </source>
</evidence>
<dbReference type="FunFam" id="2.30.29.30:FF:000072">
    <property type="entry name" value="Rho guanine nucleotide exchange factor 1"/>
    <property type="match status" value="1"/>
</dbReference>
<proteinExistence type="predicted"/>
<evidence type="ECO:0000256" key="3">
    <source>
        <dbReference type="ARBA" id="ARBA00022468"/>
    </source>
</evidence>
<evidence type="ECO:0000256" key="4">
    <source>
        <dbReference type="ARBA" id="ARBA00022490"/>
    </source>
</evidence>
<dbReference type="InterPro" id="IPR037889">
    <property type="entry name" value="PDZRhoGEF_RGS"/>
</dbReference>
<dbReference type="GO" id="GO:0007186">
    <property type="term" value="P:G protein-coupled receptor signaling pathway"/>
    <property type="evidence" value="ECO:0007669"/>
    <property type="project" value="InterPro"/>
</dbReference>
<dbReference type="InterPro" id="IPR001331">
    <property type="entry name" value="GDS_CDC24_CS"/>
</dbReference>
<dbReference type="GO" id="GO:0005085">
    <property type="term" value="F:guanyl-nucleotide exchange factor activity"/>
    <property type="evidence" value="ECO:0007669"/>
    <property type="project" value="UniProtKB-KW"/>
</dbReference>
<dbReference type="InterPro" id="IPR036034">
    <property type="entry name" value="PDZ_sf"/>
</dbReference>
<dbReference type="SUPFAM" id="SSF50729">
    <property type="entry name" value="PH domain-like"/>
    <property type="match status" value="1"/>
</dbReference>
<dbReference type="CDD" id="cd13391">
    <property type="entry name" value="PH_PRG"/>
    <property type="match status" value="1"/>
</dbReference>
<dbReference type="InterPro" id="IPR041020">
    <property type="entry name" value="PH_16"/>
</dbReference>
<dbReference type="FunFam" id="1.10.167.10:FF:000010">
    <property type="entry name" value="Rho guanine nucleotide exchange factor (GEF) 11"/>
    <property type="match status" value="1"/>
</dbReference>